<dbReference type="OrthoDB" id="4773013at2"/>
<feature type="transmembrane region" description="Helical" evidence="1">
    <location>
        <begin position="64"/>
        <end position="86"/>
    </location>
</feature>
<accession>A0A5M7BBM4</accession>
<evidence type="ECO:0000313" key="3">
    <source>
        <dbReference type="Proteomes" id="UP000323946"/>
    </source>
</evidence>
<feature type="transmembrane region" description="Helical" evidence="1">
    <location>
        <begin position="21"/>
        <end position="44"/>
    </location>
</feature>
<gene>
    <name evidence="2" type="ORF">F1721_30445</name>
</gene>
<keyword evidence="1" id="KW-1133">Transmembrane helix</keyword>
<feature type="transmembrane region" description="Helical" evidence="1">
    <location>
        <begin position="124"/>
        <end position="145"/>
    </location>
</feature>
<name>A0A5M7BBM4_SACHI</name>
<evidence type="ECO:0000256" key="1">
    <source>
        <dbReference type="SAM" id="Phobius"/>
    </source>
</evidence>
<evidence type="ECO:0000313" key="2">
    <source>
        <dbReference type="EMBL" id="KAA5826882.1"/>
    </source>
</evidence>
<reference evidence="2 3" key="1">
    <citation type="submission" date="2019-09" db="EMBL/GenBank/DDBJ databases">
        <title>Draft genome sequence of the thermophilic Saccharopolyspora hirsuta VKM Ac-666T.</title>
        <authorList>
            <person name="Lobastova T.G."/>
            <person name="Fokina V."/>
            <person name="Bragin E.Y."/>
            <person name="Shtratnikova V.Y."/>
            <person name="Starodumova I.P."/>
            <person name="Tarlachkov S.V."/>
            <person name="Donova M.V."/>
        </authorList>
    </citation>
    <scope>NUCLEOTIDE SEQUENCE [LARGE SCALE GENOMIC DNA]</scope>
    <source>
        <strain evidence="2 3">VKM Ac-666</strain>
    </source>
</reference>
<keyword evidence="1" id="KW-0812">Transmembrane</keyword>
<keyword evidence="1" id="KW-0472">Membrane</keyword>
<organism evidence="2 3">
    <name type="scientific">Saccharopolyspora hirsuta</name>
    <dbReference type="NCBI Taxonomy" id="1837"/>
    <lineage>
        <taxon>Bacteria</taxon>
        <taxon>Bacillati</taxon>
        <taxon>Actinomycetota</taxon>
        <taxon>Actinomycetes</taxon>
        <taxon>Pseudonocardiales</taxon>
        <taxon>Pseudonocardiaceae</taxon>
        <taxon>Saccharopolyspora</taxon>
    </lineage>
</organism>
<comment type="caution">
    <text evidence="2">The sequence shown here is derived from an EMBL/GenBank/DDBJ whole genome shotgun (WGS) entry which is preliminary data.</text>
</comment>
<feature type="transmembrane region" description="Helical" evidence="1">
    <location>
        <begin position="91"/>
        <end position="112"/>
    </location>
</feature>
<sequence>MMSDAKSERPQSALLRRIDPGARALVIASVMLVLVLSSLLPWAGDAAGWEVLTGQADPALKIGLLPWLFALNSTIVGLGVGALALITRRWVFAFVAAMAGMVVSFEGVIAIWSRQTSGQHGPALGLILAAVCMIVLAVQWMKIIWTRD</sequence>
<dbReference type="AlphaFoldDB" id="A0A5M7BBM4"/>
<dbReference type="EMBL" id="VWPH01000017">
    <property type="protein sequence ID" value="KAA5826882.1"/>
    <property type="molecule type" value="Genomic_DNA"/>
</dbReference>
<dbReference type="Proteomes" id="UP000323946">
    <property type="component" value="Unassembled WGS sequence"/>
</dbReference>
<keyword evidence="3" id="KW-1185">Reference proteome</keyword>
<proteinExistence type="predicted"/>
<protein>
    <submittedName>
        <fullName evidence="2">Uncharacterized protein</fullName>
    </submittedName>
</protein>